<accession>A0ABT0PBC8</accession>
<evidence type="ECO:0000256" key="7">
    <source>
        <dbReference type="ARBA" id="ARBA00023141"/>
    </source>
</evidence>
<proteinExistence type="inferred from homology"/>
<keyword evidence="12" id="KW-1185">Reference proteome</keyword>
<evidence type="ECO:0000256" key="9">
    <source>
        <dbReference type="HAMAP-Rule" id="MF_00135"/>
    </source>
</evidence>
<evidence type="ECO:0000256" key="5">
    <source>
        <dbReference type="ARBA" id="ARBA00022605"/>
    </source>
</evidence>
<evidence type="ECO:0000256" key="1">
    <source>
        <dbReference type="ARBA" id="ARBA00001164"/>
    </source>
</evidence>
<organism evidence="11 12">
    <name type="scientific">Parendozoicomonas callyspongiae</name>
    <dbReference type="NCBI Taxonomy" id="2942213"/>
    <lineage>
        <taxon>Bacteria</taxon>
        <taxon>Pseudomonadati</taxon>
        <taxon>Pseudomonadota</taxon>
        <taxon>Gammaproteobacteria</taxon>
        <taxon>Oceanospirillales</taxon>
        <taxon>Endozoicomonadaceae</taxon>
        <taxon>Parendozoicomonas</taxon>
    </lineage>
</organism>
<evidence type="ECO:0000313" key="12">
    <source>
        <dbReference type="Proteomes" id="UP001203338"/>
    </source>
</evidence>
<dbReference type="PANTHER" id="PTHR42894:SF1">
    <property type="entry name" value="N-(5'-PHOSPHORIBOSYL)ANTHRANILATE ISOMERASE"/>
    <property type="match status" value="1"/>
</dbReference>
<dbReference type="EMBL" id="JAMFLX010000002">
    <property type="protein sequence ID" value="MCL6268689.1"/>
    <property type="molecule type" value="Genomic_DNA"/>
</dbReference>
<evidence type="ECO:0000256" key="6">
    <source>
        <dbReference type="ARBA" id="ARBA00022822"/>
    </source>
</evidence>
<keyword evidence="5 9" id="KW-0028">Amino-acid biosynthesis</keyword>
<dbReference type="HAMAP" id="MF_00135">
    <property type="entry name" value="PRAI"/>
    <property type="match status" value="1"/>
</dbReference>
<dbReference type="RefSeq" id="WP_249697525.1">
    <property type="nucleotide sequence ID" value="NZ_JAMFLX010000002.1"/>
</dbReference>
<gene>
    <name evidence="9" type="primary">trpF</name>
    <name evidence="11" type="ORF">M3P05_01810</name>
</gene>
<dbReference type="NCBIfam" id="NF002298">
    <property type="entry name" value="PRK01222.1-4"/>
    <property type="match status" value="1"/>
</dbReference>
<dbReference type="CDD" id="cd00405">
    <property type="entry name" value="PRAI"/>
    <property type="match status" value="1"/>
</dbReference>
<evidence type="ECO:0000256" key="4">
    <source>
        <dbReference type="ARBA" id="ARBA00022272"/>
    </source>
</evidence>
<evidence type="ECO:0000313" key="11">
    <source>
        <dbReference type="EMBL" id="MCL6268689.1"/>
    </source>
</evidence>
<name>A0ABT0PBC8_9GAMM</name>
<dbReference type="Gene3D" id="3.20.20.70">
    <property type="entry name" value="Aldolase class I"/>
    <property type="match status" value="1"/>
</dbReference>
<dbReference type="SUPFAM" id="SSF51366">
    <property type="entry name" value="Ribulose-phoshate binding barrel"/>
    <property type="match status" value="1"/>
</dbReference>
<comment type="similarity">
    <text evidence="9">Belongs to the TrpF family.</text>
</comment>
<feature type="domain" description="N-(5'phosphoribosyl) anthranilate isomerase (PRAI)" evidence="10">
    <location>
        <begin position="11"/>
        <end position="206"/>
    </location>
</feature>
<comment type="pathway">
    <text evidence="2 9">Amino-acid biosynthesis; L-tryptophan biosynthesis; L-tryptophan from chorismate: step 3/5.</text>
</comment>
<dbReference type="Proteomes" id="UP001203338">
    <property type="component" value="Unassembled WGS sequence"/>
</dbReference>
<dbReference type="PANTHER" id="PTHR42894">
    <property type="entry name" value="N-(5'-PHOSPHORIBOSYL)ANTHRANILATE ISOMERASE"/>
    <property type="match status" value="1"/>
</dbReference>
<dbReference type="Pfam" id="PF00697">
    <property type="entry name" value="PRAI"/>
    <property type="match status" value="1"/>
</dbReference>
<dbReference type="InterPro" id="IPR044643">
    <property type="entry name" value="TrpF_fam"/>
</dbReference>
<evidence type="ECO:0000259" key="10">
    <source>
        <dbReference type="Pfam" id="PF00697"/>
    </source>
</evidence>
<sequence length="216" mass="24082">MLFENTSGTRVKICGIRQPEHAKLAVENGADAIGLMFYEPSPRHLSLEEGRAVSEAVAGKAVRIAVVVNPSPEYLQQILDNVELDAIQFHGDEENTFCNRWNLPWLKAVRVRDDMDVAEQLERWPDASAYVLDAYTPDVYGGTGEAFDWGKFPKHVNRPLMLAGGLKPDNVAQAVVTIKPWAIDVSSGVESSRGVKDETLIRGFMQEVNYVRNQVR</sequence>
<evidence type="ECO:0000256" key="2">
    <source>
        <dbReference type="ARBA" id="ARBA00004664"/>
    </source>
</evidence>
<dbReference type="InterPro" id="IPR011060">
    <property type="entry name" value="RibuloseP-bd_barrel"/>
</dbReference>
<evidence type="ECO:0000256" key="8">
    <source>
        <dbReference type="ARBA" id="ARBA00023235"/>
    </source>
</evidence>
<evidence type="ECO:0000256" key="3">
    <source>
        <dbReference type="ARBA" id="ARBA00012572"/>
    </source>
</evidence>
<dbReference type="EC" id="5.3.1.24" evidence="3 9"/>
<comment type="catalytic activity">
    <reaction evidence="1 9">
        <text>N-(5-phospho-beta-D-ribosyl)anthranilate = 1-(2-carboxyphenylamino)-1-deoxy-D-ribulose 5-phosphate</text>
        <dbReference type="Rhea" id="RHEA:21540"/>
        <dbReference type="ChEBI" id="CHEBI:18277"/>
        <dbReference type="ChEBI" id="CHEBI:58613"/>
        <dbReference type="EC" id="5.3.1.24"/>
    </reaction>
</comment>
<comment type="caution">
    <text evidence="11">The sequence shown here is derived from an EMBL/GenBank/DDBJ whole genome shotgun (WGS) entry which is preliminary data.</text>
</comment>
<keyword evidence="8 9" id="KW-0413">Isomerase</keyword>
<dbReference type="InterPro" id="IPR001240">
    <property type="entry name" value="PRAI_dom"/>
</dbReference>
<dbReference type="InterPro" id="IPR013785">
    <property type="entry name" value="Aldolase_TIM"/>
</dbReference>
<reference evidence="11 12" key="1">
    <citation type="submission" date="2022-05" db="EMBL/GenBank/DDBJ databases">
        <authorList>
            <person name="Park J.-S."/>
        </authorList>
    </citation>
    <scope>NUCLEOTIDE SEQUENCE [LARGE SCALE GENOMIC DNA]</scope>
    <source>
        <strain evidence="11 12">2012CJ34-2</strain>
    </source>
</reference>
<dbReference type="GO" id="GO:0004640">
    <property type="term" value="F:phosphoribosylanthranilate isomerase activity"/>
    <property type="evidence" value="ECO:0007669"/>
    <property type="project" value="UniProtKB-EC"/>
</dbReference>
<keyword evidence="7 9" id="KW-0057">Aromatic amino acid biosynthesis</keyword>
<protein>
    <recommendedName>
        <fullName evidence="4 9">N-(5'-phosphoribosyl)anthranilate isomerase</fullName>
        <shortName evidence="9">PRAI</shortName>
        <ecNumber evidence="3 9">5.3.1.24</ecNumber>
    </recommendedName>
</protein>
<keyword evidence="6 9" id="KW-0822">Tryptophan biosynthesis</keyword>